<evidence type="ECO:0000313" key="1">
    <source>
        <dbReference type="EMBL" id="KAI3693173.1"/>
    </source>
</evidence>
<reference evidence="1 2" key="2">
    <citation type="journal article" date="2022" name="Mol. Ecol. Resour.">
        <title>The genomes of chicory, endive, great burdock and yacon provide insights into Asteraceae paleo-polyploidization history and plant inulin production.</title>
        <authorList>
            <person name="Fan W."/>
            <person name="Wang S."/>
            <person name="Wang H."/>
            <person name="Wang A."/>
            <person name="Jiang F."/>
            <person name="Liu H."/>
            <person name="Zhao H."/>
            <person name="Xu D."/>
            <person name="Zhang Y."/>
        </authorList>
    </citation>
    <scope>NUCLEOTIDE SEQUENCE [LARGE SCALE GENOMIC DNA]</scope>
    <source>
        <strain evidence="2">cv. Niubang</strain>
    </source>
</reference>
<dbReference type="Proteomes" id="UP001055879">
    <property type="component" value="Linkage Group LG11"/>
</dbReference>
<comment type="caution">
    <text evidence="1">The sequence shown here is derived from an EMBL/GenBank/DDBJ whole genome shotgun (WGS) entry which is preliminary data.</text>
</comment>
<dbReference type="EMBL" id="CM042057">
    <property type="protein sequence ID" value="KAI3693173.1"/>
    <property type="molecule type" value="Genomic_DNA"/>
</dbReference>
<accession>A0ACB8Z6J4</accession>
<gene>
    <name evidence="1" type="ORF">L6452_33004</name>
</gene>
<evidence type="ECO:0000313" key="2">
    <source>
        <dbReference type="Proteomes" id="UP001055879"/>
    </source>
</evidence>
<proteinExistence type="predicted"/>
<sequence length="659" mass="76417">MNQQRTRRFRNAKDREILAKEEDRLRRQYKLKGRDLLPTDKESEVSDSNVITPGTEFMSELSKRLQTYIRLCISNHPTWKGLKDTDLIMLALATHEVHFSILRLRNENVLVKDLNHQCLKNNVERMSNLDEIHKRKSLVKKPYHFLHVWILREYLNLDFKMMNLPENFESDIERLIDDFIFICFFGGNDFLPPMPTLDIYEGAIDLLILVYKEEFKNLGGYLVDVQRVNDSNGGYINLKRVEKFILAVGEYEDKIFTKRSKVHENKLRRMRSEDANGKGEEEDYFLVSTNIGGDSSCNVRSPDHNVLIVENTKMLKEELKSYAREISDLYRNGRVTNLVELGDHGWKKWYYNNKFSADTEQDMENMRKVLVEKYAEGLCWVLLYYFSDVPSWTWFFPYHYGPFASDLRGLSSTKPMFRKGFPFKPFDQLMAILPPMSGDINGFVDLEQDSENVIDSNGLANDLDVLCVDYHPPNCCVHIPRMLDGTTIPETVASESDIEERPLWHDIQRHHRWWINRSYNHVQEAKRNHSDGFESSSCPGVIVKGGGSGWSPRGRGYNATSGTVQKERINIPSFGDTYGRGSRVNSNVHQTSRRWTDSSSNISLEQRQAHILQSTTYPAIRTNNMNDQLWSVRNAGSGFGNSQALQRWGGTQSRNDGRW</sequence>
<keyword evidence="2" id="KW-1185">Reference proteome</keyword>
<name>A0ACB8Z6J4_ARCLA</name>
<protein>
    <submittedName>
        <fullName evidence="1">Uncharacterized protein</fullName>
    </submittedName>
</protein>
<organism evidence="1 2">
    <name type="scientific">Arctium lappa</name>
    <name type="common">Greater burdock</name>
    <name type="synonym">Lappa major</name>
    <dbReference type="NCBI Taxonomy" id="4217"/>
    <lineage>
        <taxon>Eukaryota</taxon>
        <taxon>Viridiplantae</taxon>
        <taxon>Streptophyta</taxon>
        <taxon>Embryophyta</taxon>
        <taxon>Tracheophyta</taxon>
        <taxon>Spermatophyta</taxon>
        <taxon>Magnoliopsida</taxon>
        <taxon>eudicotyledons</taxon>
        <taxon>Gunneridae</taxon>
        <taxon>Pentapetalae</taxon>
        <taxon>asterids</taxon>
        <taxon>campanulids</taxon>
        <taxon>Asterales</taxon>
        <taxon>Asteraceae</taxon>
        <taxon>Carduoideae</taxon>
        <taxon>Cardueae</taxon>
        <taxon>Arctiinae</taxon>
        <taxon>Arctium</taxon>
    </lineage>
</organism>
<reference evidence="2" key="1">
    <citation type="journal article" date="2022" name="Mol. Ecol. Resour.">
        <title>The genomes of chicory, endive, great burdock and yacon provide insights into Asteraceae palaeo-polyploidization history and plant inulin production.</title>
        <authorList>
            <person name="Fan W."/>
            <person name="Wang S."/>
            <person name="Wang H."/>
            <person name="Wang A."/>
            <person name="Jiang F."/>
            <person name="Liu H."/>
            <person name="Zhao H."/>
            <person name="Xu D."/>
            <person name="Zhang Y."/>
        </authorList>
    </citation>
    <scope>NUCLEOTIDE SEQUENCE [LARGE SCALE GENOMIC DNA]</scope>
    <source>
        <strain evidence="2">cv. Niubang</strain>
    </source>
</reference>